<comment type="function">
    <text evidence="17">Bifunctional enzyme that catalyzes the epimerization of the S- and R-forms of NAD(P)HX and the dehydration of the S-form of NAD(P)HX at the expense of ADP, which is converted to AMP. This allows the repair of both epimers of NAD(P)HX, a damaged form of NAD(P)H that is a result of enzymatic or heat-dependent hydration.</text>
</comment>
<dbReference type="InterPro" id="IPR036652">
    <property type="entry name" value="YjeF_N_dom_sf"/>
</dbReference>
<dbReference type="SUPFAM" id="SSF53613">
    <property type="entry name" value="Ribokinase-like"/>
    <property type="match status" value="1"/>
</dbReference>
<evidence type="ECO:0000256" key="19">
    <source>
        <dbReference type="ARBA" id="ARBA00048238"/>
    </source>
</evidence>
<dbReference type="PROSITE" id="PS51383">
    <property type="entry name" value="YJEF_C_3"/>
    <property type="match status" value="1"/>
</dbReference>
<evidence type="ECO:0000256" key="1">
    <source>
        <dbReference type="ARBA" id="ARBA00000013"/>
    </source>
</evidence>
<evidence type="ECO:0000256" key="17">
    <source>
        <dbReference type="ARBA" id="ARBA00025153"/>
    </source>
</evidence>
<evidence type="ECO:0000256" key="8">
    <source>
        <dbReference type="ARBA" id="ARBA00022723"/>
    </source>
</evidence>
<dbReference type="EC" id="5.1.99.6" evidence="6"/>
<proteinExistence type="inferred from homology"/>
<evidence type="ECO:0000256" key="13">
    <source>
        <dbReference type="ARBA" id="ARBA00023027"/>
    </source>
</evidence>
<evidence type="ECO:0000256" key="14">
    <source>
        <dbReference type="ARBA" id="ARBA00023235"/>
    </source>
</evidence>
<evidence type="ECO:0000256" key="11">
    <source>
        <dbReference type="ARBA" id="ARBA00022857"/>
    </source>
</evidence>
<dbReference type="EC" id="4.2.1.136" evidence="7"/>
<keyword evidence="14" id="KW-0413">Isomerase</keyword>
<keyword evidence="16" id="KW-0511">Multifunctional enzyme</keyword>
<gene>
    <name evidence="23" type="ORF">METZ01_LOCUS103484</name>
</gene>
<comment type="catalytic activity">
    <reaction evidence="19">
        <text>(6S)-NADHX + ADP = AMP + phosphate + NADH + H(+)</text>
        <dbReference type="Rhea" id="RHEA:32223"/>
        <dbReference type="ChEBI" id="CHEBI:15378"/>
        <dbReference type="ChEBI" id="CHEBI:43474"/>
        <dbReference type="ChEBI" id="CHEBI:57945"/>
        <dbReference type="ChEBI" id="CHEBI:64074"/>
        <dbReference type="ChEBI" id="CHEBI:456215"/>
        <dbReference type="ChEBI" id="CHEBI:456216"/>
        <dbReference type="EC" id="4.2.1.136"/>
    </reaction>
</comment>
<dbReference type="GO" id="GO:0005524">
    <property type="term" value="F:ATP binding"/>
    <property type="evidence" value="ECO:0007669"/>
    <property type="project" value="UniProtKB-KW"/>
</dbReference>
<evidence type="ECO:0000256" key="16">
    <source>
        <dbReference type="ARBA" id="ARBA00023268"/>
    </source>
</evidence>
<comment type="catalytic activity">
    <reaction evidence="20">
        <text>(6S)-NADPHX + ADP = AMP + phosphate + NADPH + H(+)</text>
        <dbReference type="Rhea" id="RHEA:32235"/>
        <dbReference type="ChEBI" id="CHEBI:15378"/>
        <dbReference type="ChEBI" id="CHEBI:43474"/>
        <dbReference type="ChEBI" id="CHEBI:57783"/>
        <dbReference type="ChEBI" id="CHEBI:64076"/>
        <dbReference type="ChEBI" id="CHEBI:456215"/>
        <dbReference type="ChEBI" id="CHEBI:456216"/>
        <dbReference type="EC" id="4.2.1.136"/>
    </reaction>
</comment>
<dbReference type="GO" id="GO:0052855">
    <property type="term" value="F:ADP-dependent NAD(P)H-hydrate dehydratase activity"/>
    <property type="evidence" value="ECO:0007669"/>
    <property type="project" value="UniProtKB-EC"/>
</dbReference>
<dbReference type="GO" id="GO:0110051">
    <property type="term" value="P:metabolite repair"/>
    <property type="evidence" value="ECO:0007669"/>
    <property type="project" value="TreeGrafter"/>
</dbReference>
<keyword evidence="8" id="KW-0479">Metal-binding</keyword>
<dbReference type="Gene3D" id="3.40.1190.20">
    <property type="match status" value="1"/>
</dbReference>
<dbReference type="PANTHER" id="PTHR12592:SF0">
    <property type="entry name" value="ATP-DEPENDENT (S)-NAD(P)H-HYDRATE DEHYDRATASE"/>
    <property type="match status" value="1"/>
</dbReference>
<evidence type="ECO:0000259" key="22">
    <source>
        <dbReference type="PROSITE" id="PS51385"/>
    </source>
</evidence>
<comment type="cofactor">
    <cofactor evidence="3">
        <name>K(+)</name>
        <dbReference type="ChEBI" id="CHEBI:29103"/>
    </cofactor>
</comment>
<comment type="similarity">
    <text evidence="5">In the C-terminal section; belongs to the NnrD/CARKD family.</text>
</comment>
<sequence length="496" mass="54360">MTLNPYIYNQELIQKAERKTFNKTDSFRVMQKAAEACYNTIIDTISTQKILVICGPGNNGGDGILITKHLHDKQKNVSLYAPLGIAKTDDSKKALTLLNNNALIKQNVNINNFEIIIDSIFGIGLNRPLTEELSNLFRSINKTKSKVISIDMPSGVHTDTGRVDSIAVKADITLTFHRLKPGQFLLPGKEYVGEIKLLDIQLENLNNETSIFLNTPLPIKEIEMTDHKYSRGSSYIIAGTQLIGASKLAALAASQSALRSGAGLSKLLIAHDKEEVFKPHILEEMIVLYKNKKDLDLIIKKNKITSLIFGCGIEVNQDNLALLNFLLDQPINLVLDASAFALIELNKKSCFNKLFKRTAITIMTPHKGEFARIFENSDDKINDCLKAAKLTNSIILYKGNDTVIGTPSGKIYINSLSSPYLATAGSGDVLSGLIGGFLAQKISPIEATRLGCYIHALCGVKLGQGLIASDLIKKIPQILKEMNTGAIIATHKKKGK</sequence>
<keyword evidence="10" id="KW-0067">ATP-binding</keyword>
<evidence type="ECO:0000256" key="7">
    <source>
        <dbReference type="ARBA" id="ARBA00013129"/>
    </source>
</evidence>
<dbReference type="NCBIfam" id="TIGR00196">
    <property type="entry name" value="yjeF_cterm"/>
    <property type="match status" value="1"/>
</dbReference>
<evidence type="ECO:0000256" key="5">
    <source>
        <dbReference type="ARBA" id="ARBA00009524"/>
    </source>
</evidence>
<keyword evidence="11" id="KW-0521">NADP</keyword>
<keyword evidence="12" id="KW-0630">Potassium</keyword>
<dbReference type="InterPro" id="IPR030677">
    <property type="entry name" value="Nnr"/>
</dbReference>
<dbReference type="SUPFAM" id="SSF64153">
    <property type="entry name" value="YjeF N-terminal domain-like"/>
    <property type="match status" value="1"/>
</dbReference>
<evidence type="ECO:0000256" key="9">
    <source>
        <dbReference type="ARBA" id="ARBA00022741"/>
    </source>
</evidence>
<dbReference type="InterPro" id="IPR004443">
    <property type="entry name" value="YjeF_N_dom"/>
</dbReference>
<dbReference type="EMBL" id="UINC01011475">
    <property type="protein sequence ID" value="SVA50630.1"/>
    <property type="molecule type" value="Genomic_DNA"/>
</dbReference>
<dbReference type="Gene3D" id="3.40.50.10260">
    <property type="entry name" value="YjeF N-terminal domain"/>
    <property type="match status" value="1"/>
</dbReference>
<evidence type="ECO:0000256" key="2">
    <source>
        <dbReference type="ARBA" id="ARBA00000909"/>
    </source>
</evidence>
<evidence type="ECO:0000256" key="18">
    <source>
        <dbReference type="ARBA" id="ARBA00032624"/>
    </source>
</evidence>
<reference evidence="23" key="1">
    <citation type="submission" date="2018-05" db="EMBL/GenBank/DDBJ databases">
        <authorList>
            <person name="Lanie J.A."/>
            <person name="Ng W.-L."/>
            <person name="Kazmierczak K.M."/>
            <person name="Andrzejewski T.M."/>
            <person name="Davidsen T.M."/>
            <person name="Wayne K.J."/>
            <person name="Tettelin H."/>
            <person name="Glass J.I."/>
            <person name="Rusch D."/>
            <person name="Podicherti R."/>
            <person name="Tsui H.-C.T."/>
            <person name="Winkler M.E."/>
        </authorList>
    </citation>
    <scope>NUCLEOTIDE SEQUENCE</scope>
</reference>
<dbReference type="PIRSF" id="PIRSF017184">
    <property type="entry name" value="Nnr"/>
    <property type="match status" value="1"/>
</dbReference>
<feature type="domain" description="YjeF C-terminal" evidence="21">
    <location>
        <begin position="211"/>
        <end position="482"/>
    </location>
</feature>
<evidence type="ECO:0000259" key="21">
    <source>
        <dbReference type="PROSITE" id="PS51383"/>
    </source>
</evidence>
<accession>A0A381WDM4</accession>
<evidence type="ECO:0000256" key="4">
    <source>
        <dbReference type="ARBA" id="ARBA00006001"/>
    </source>
</evidence>
<comment type="catalytic activity">
    <reaction evidence="1">
        <text>(6R)-NADHX = (6S)-NADHX</text>
        <dbReference type="Rhea" id="RHEA:32215"/>
        <dbReference type="ChEBI" id="CHEBI:64074"/>
        <dbReference type="ChEBI" id="CHEBI:64075"/>
        <dbReference type="EC" id="5.1.99.6"/>
    </reaction>
</comment>
<evidence type="ECO:0000256" key="20">
    <source>
        <dbReference type="ARBA" id="ARBA00049209"/>
    </source>
</evidence>
<dbReference type="AlphaFoldDB" id="A0A381WDM4"/>
<dbReference type="CDD" id="cd01171">
    <property type="entry name" value="YXKO-related"/>
    <property type="match status" value="1"/>
</dbReference>
<comment type="catalytic activity">
    <reaction evidence="2">
        <text>(6R)-NADPHX = (6S)-NADPHX</text>
        <dbReference type="Rhea" id="RHEA:32227"/>
        <dbReference type="ChEBI" id="CHEBI:64076"/>
        <dbReference type="ChEBI" id="CHEBI:64077"/>
        <dbReference type="EC" id="5.1.99.6"/>
    </reaction>
</comment>
<evidence type="ECO:0000256" key="15">
    <source>
        <dbReference type="ARBA" id="ARBA00023239"/>
    </source>
</evidence>
<dbReference type="NCBIfam" id="TIGR00197">
    <property type="entry name" value="yjeF_nterm"/>
    <property type="match status" value="1"/>
</dbReference>
<dbReference type="InterPro" id="IPR017953">
    <property type="entry name" value="Carbohydrate_kinase_pred_CS"/>
</dbReference>
<protein>
    <recommendedName>
        <fullName evidence="18">Nicotinamide nucleotide repair protein</fullName>
        <ecNumber evidence="7">4.2.1.136</ecNumber>
        <ecNumber evidence="6">5.1.99.6</ecNumber>
    </recommendedName>
</protein>
<evidence type="ECO:0000313" key="23">
    <source>
        <dbReference type="EMBL" id="SVA50630.1"/>
    </source>
</evidence>
<comment type="similarity">
    <text evidence="4">In the N-terminal section; belongs to the NnrE/AIBP family.</text>
</comment>
<evidence type="ECO:0000256" key="3">
    <source>
        <dbReference type="ARBA" id="ARBA00001958"/>
    </source>
</evidence>
<dbReference type="HAMAP" id="MF_01966">
    <property type="entry name" value="NADHX_epimerase"/>
    <property type="match status" value="1"/>
</dbReference>
<evidence type="ECO:0000256" key="10">
    <source>
        <dbReference type="ARBA" id="ARBA00022840"/>
    </source>
</evidence>
<dbReference type="HAMAP" id="MF_01965">
    <property type="entry name" value="NADHX_dehydratase"/>
    <property type="match status" value="1"/>
</dbReference>
<dbReference type="InterPro" id="IPR000631">
    <property type="entry name" value="CARKD"/>
</dbReference>
<evidence type="ECO:0000256" key="6">
    <source>
        <dbReference type="ARBA" id="ARBA00012228"/>
    </source>
</evidence>
<feature type="domain" description="YjeF N-terminal" evidence="22">
    <location>
        <begin position="13"/>
        <end position="208"/>
    </location>
</feature>
<keyword evidence="15" id="KW-0456">Lyase</keyword>
<keyword evidence="9" id="KW-0547">Nucleotide-binding</keyword>
<name>A0A381WDM4_9ZZZZ</name>
<dbReference type="Pfam" id="PF01256">
    <property type="entry name" value="Carb_kinase"/>
    <property type="match status" value="1"/>
</dbReference>
<dbReference type="PROSITE" id="PS51385">
    <property type="entry name" value="YJEF_N"/>
    <property type="match status" value="1"/>
</dbReference>
<dbReference type="GO" id="GO:0052856">
    <property type="term" value="F:NAD(P)HX epimerase activity"/>
    <property type="evidence" value="ECO:0007669"/>
    <property type="project" value="UniProtKB-EC"/>
</dbReference>
<dbReference type="Pfam" id="PF03853">
    <property type="entry name" value="YjeF_N"/>
    <property type="match status" value="1"/>
</dbReference>
<evidence type="ECO:0000256" key="12">
    <source>
        <dbReference type="ARBA" id="ARBA00022958"/>
    </source>
</evidence>
<dbReference type="PANTHER" id="PTHR12592">
    <property type="entry name" value="ATP-DEPENDENT (S)-NAD(P)H-HYDRATE DEHYDRATASE FAMILY MEMBER"/>
    <property type="match status" value="1"/>
</dbReference>
<keyword evidence="13" id="KW-0520">NAD</keyword>
<dbReference type="GO" id="GO:0046872">
    <property type="term" value="F:metal ion binding"/>
    <property type="evidence" value="ECO:0007669"/>
    <property type="project" value="UniProtKB-KW"/>
</dbReference>
<organism evidence="23">
    <name type="scientific">marine metagenome</name>
    <dbReference type="NCBI Taxonomy" id="408172"/>
    <lineage>
        <taxon>unclassified sequences</taxon>
        <taxon>metagenomes</taxon>
        <taxon>ecological metagenomes</taxon>
    </lineage>
</organism>
<dbReference type="PROSITE" id="PS01050">
    <property type="entry name" value="YJEF_C_2"/>
    <property type="match status" value="1"/>
</dbReference>
<dbReference type="InterPro" id="IPR029056">
    <property type="entry name" value="Ribokinase-like"/>
</dbReference>